<organism evidence="1 2">
    <name type="scientific">Haladaptatus paucihalophilus DX253</name>
    <dbReference type="NCBI Taxonomy" id="797209"/>
    <lineage>
        <taxon>Archaea</taxon>
        <taxon>Methanobacteriati</taxon>
        <taxon>Methanobacteriota</taxon>
        <taxon>Stenosarchaea group</taxon>
        <taxon>Halobacteria</taxon>
        <taxon>Halobacteriales</taxon>
        <taxon>Haladaptataceae</taxon>
        <taxon>Haladaptatus</taxon>
    </lineage>
</organism>
<proteinExistence type="predicted"/>
<evidence type="ECO:0000313" key="1">
    <source>
        <dbReference type="EMBL" id="EFW90425.1"/>
    </source>
</evidence>
<gene>
    <name evidence="1" type="ORF">ZOD2009_20248</name>
</gene>
<name>E7QZ09_HALPU</name>
<comment type="caution">
    <text evidence="1">The sequence shown here is derived from an EMBL/GenBank/DDBJ whole genome shotgun (WGS) entry which is preliminary data.</text>
</comment>
<protein>
    <submittedName>
        <fullName evidence="1">Uncharacterized protein</fullName>
    </submittedName>
</protein>
<dbReference type="EMBL" id="AEMG01000028">
    <property type="protein sequence ID" value="EFW90425.1"/>
    <property type="molecule type" value="Genomic_DNA"/>
</dbReference>
<accession>E7QZ09</accession>
<dbReference type="Proteomes" id="UP000003751">
    <property type="component" value="Unassembled WGS sequence"/>
</dbReference>
<reference evidence="1 2" key="1">
    <citation type="journal article" date="2014" name="ISME J.">
        <title>Trehalose/2-sulfotrehalose biosynthesis and glycine-betaine uptake are widely spread mechanisms for osmoadaptation in the Halobacteriales.</title>
        <authorList>
            <person name="Youssef N.H."/>
            <person name="Savage-Ashlock K.N."/>
            <person name="McCully A.L."/>
            <person name="Luedtke B."/>
            <person name="Shaw E.I."/>
            <person name="Hoff W.D."/>
            <person name="Elshahed M.S."/>
        </authorList>
    </citation>
    <scope>NUCLEOTIDE SEQUENCE [LARGE SCALE GENOMIC DNA]</scope>
    <source>
        <strain evidence="1 2">DX253</strain>
    </source>
</reference>
<sequence length="32" mass="3643">MFSATNVRSGRIPSEKELIPHLRITRGESRFG</sequence>
<evidence type="ECO:0000313" key="2">
    <source>
        <dbReference type="Proteomes" id="UP000003751"/>
    </source>
</evidence>
<dbReference type="AlphaFoldDB" id="E7QZ09"/>